<dbReference type="InterPro" id="IPR055936">
    <property type="entry name" value="DUF7514"/>
</dbReference>
<protein>
    <recommendedName>
        <fullName evidence="2">DUF7514 domain-containing protein</fullName>
    </recommendedName>
</protein>
<feature type="compositionally biased region" description="Basic and acidic residues" evidence="1">
    <location>
        <begin position="235"/>
        <end position="246"/>
    </location>
</feature>
<evidence type="ECO:0000256" key="1">
    <source>
        <dbReference type="SAM" id="MobiDB-lite"/>
    </source>
</evidence>
<feature type="domain" description="DUF7514" evidence="2">
    <location>
        <begin position="13"/>
        <end position="169"/>
    </location>
</feature>
<proteinExistence type="predicted"/>
<dbReference type="PANTHER" id="PTHR39611">
    <property type="entry name" value="HYDROXYPROLINE-RICH GLYCOPROTEIN DZ-HRGP-RELATED"/>
    <property type="match status" value="1"/>
</dbReference>
<feature type="compositionally biased region" description="Basic and acidic residues" evidence="1">
    <location>
        <begin position="173"/>
        <end position="201"/>
    </location>
</feature>
<feature type="compositionally biased region" description="Basic and acidic residues" evidence="1">
    <location>
        <begin position="397"/>
        <end position="413"/>
    </location>
</feature>
<feature type="region of interest" description="Disordered" evidence="1">
    <location>
        <begin position="173"/>
        <end position="600"/>
    </location>
</feature>
<comment type="caution">
    <text evidence="3">The sequence shown here is derived from an EMBL/GenBank/DDBJ whole genome shotgun (WGS) entry which is preliminary data.</text>
</comment>
<sequence>MAPQAPDAKSYYGYLFKQDKSSTEMLSALLRAIANHIITEIGDKNEKNLTPTKLAAFYRAAGGDYDRLFLTMPDILSFIWCKIGCEHSLQPTGDDYKPPSIPALTLRGFVRWETVEILLDPAVHVPFIQFAVQNWALKHPDTGQPFPSPLPADAFPTEPDAKMVKWHEDNLQSIKGQEREEEDAKEKAEDKTPRPSSPRETRRSRRSPRPSPRGSPRTSPSRAGPTRASDTSSEESLRGRRPERGRGATGVGSGVHYFHPTQPGIRRPADSFFPTVQEEEVRRRRSVSGNHSPKDTRRSPELPRQQLPKAQRVPPSRAYSHPKVSHVTISSDSDSDSCSPSPKMRSRAHQFQSESALHRMPTVSSRPSVRHVGPGFASPKRGYSPNLRPPQPPPSESGERRKSFPSEGLRDKLFNTVSGMLSSNTGNGGGGGGHKTGSERPRSSSRANSHTSAGGHLRPDEYISRREEADSDDSEDDYNSSERDRRRRNEMERDREREREKVRAKPVHRARDRDWERDRERDKGWEREVVRDRIKERHSEILDERPLRPAPKRASPYRRAGPPSDTGPRDGYEGLRDGYEEPRDRDRARQERRRRDIYRD</sequence>
<feature type="compositionally biased region" description="Basic and acidic residues" evidence="1">
    <location>
        <begin position="457"/>
        <end position="468"/>
    </location>
</feature>
<feature type="compositionally biased region" description="Acidic residues" evidence="1">
    <location>
        <begin position="469"/>
        <end position="479"/>
    </location>
</feature>
<feature type="compositionally biased region" description="Basic and acidic residues" evidence="1">
    <location>
        <begin position="292"/>
        <end position="301"/>
    </location>
</feature>
<dbReference type="Proteomes" id="UP001187682">
    <property type="component" value="Unassembled WGS sequence"/>
</dbReference>
<dbReference type="EMBL" id="ONZQ02000006">
    <property type="protein sequence ID" value="SPO02123.1"/>
    <property type="molecule type" value="Genomic_DNA"/>
</dbReference>
<feature type="compositionally biased region" description="Gly residues" evidence="1">
    <location>
        <begin position="426"/>
        <end position="435"/>
    </location>
</feature>
<accession>A0AAE8MZ57</accession>
<keyword evidence="4" id="KW-1185">Reference proteome</keyword>
<feature type="compositionally biased region" description="Basic and acidic residues" evidence="1">
    <location>
        <begin position="567"/>
        <end position="600"/>
    </location>
</feature>
<feature type="compositionally biased region" description="Low complexity" evidence="1">
    <location>
        <begin position="212"/>
        <end position="227"/>
    </location>
</feature>
<feature type="compositionally biased region" description="Basic and acidic residues" evidence="1">
    <location>
        <begin position="480"/>
        <end position="547"/>
    </location>
</feature>
<evidence type="ECO:0000313" key="4">
    <source>
        <dbReference type="Proteomes" id="UP001187682"/>
    </source>
</evidence>
<gene>
    <name evidence="3" type="ORF">DNG_04796</name>
</gene>
<dbReference type="AlphaFoldDB" id="A0AAE8MZ57"/>
<dbReference type="PANTHER" id="PTHR39611:SF2">
    <property type="entry name" value="HYDROXYPROLINE-RICH GLYCOPROTEIN DZ-HRGP"/>
    <property type="match status" value="1"/>
</dbReference>
<dbReference type="Pfam" id="PF24355">
    <property type="entry name" value="DUF7514"/>
    <property type="match status" value="1"/>
</dbReference>
<name>A0AAE8MZ57_9PEZI</name>
<evidence type="ECO:0000259" key="2">
    <source>
        <dbReference type="Pfam" id="PF24355"/>
    </source>
</evidence>
<reference evidence="3" key="1">
    <citation type="submission" date="2018-03" db="EMBL/GenBank/DDBJ databases">
        <authorList>
            <person name="Guldener U."/>
        </authorList>
    </citation>
    <scope>NUCLEOTIDE SEQUENCE</scope>
</reference>
<organism evidence="3 4">
    <name type="scientific">Cephalotrichum gorgonifer</name>
    <dbReference type="NCBI Taxonomy" id="2041049"/>
    <lineage>
        <taxon>Eukaryota</taxon>
        <taxon>Fungi</taxon>
        <taxon>Dikarya</taxon>
        <taxon>Ascomycota</taxon>
        <taxon>Pezizomycotina</taxon>
        <taxon>Sordariomycetes</taxon>
        <taxon>Hypocreomycetidae</taxon>
        <taxon>Microascales</taxon>
        <taxon>Microascaceae</taxon>
        <taxon>Cephalotrichum</taxon>
    </lineage>
</organism>
<evidence type="ECO:0000313" key="3">
    <source>
        <dbReference type="EMBL" id="SPO02123.1"/>
    </source>
</evidence>
<feature type="compositionally biased region" description="Low complexity" evidence="1">
    <location>
        <begin position="330"/>
        <end position="342"/>
    </location>
</feature>